<dbReference type="InterPro" id="IPR005114">
    <property type="entry name" value="Helicase_assoc"/>
</dbReference>
<dbReference type="Gene3D" id="3.40.50.300">
    <property type="entry name" value="P-loop containing nucleotide triphosphate hydrolases"/>
    <property type="match status" value="2"/>
</dbReference>
<dbReference type="Gene3D" id="6.10.140.530">
    <property type="match status" value="5"/>
</dbReference>
<accession>A0A6C0JRZ2</accession>
<dbReference type="GO" id="GO:0016787">
    <property type="term" value="F:hydrolase activity"/>
    <property type="evidence" value="ECO:0007669"/>
    <property type="project" value="InterPro"/>
</dbReference>
<dbReference type="SMART" id="SM00487">
    <property type="entry name" value="DEXDc"/>
    <property type="match status" value="1"/>
</dbReference>
<dbReference type="GO" id="GO:0003677">
    <property type="term" value="F:DNA binding"/>
    <property type="evidence" value="ECO:0007669"/>
    <property type="project" value="InterPro"/>
</dbReference>
<dbReference type="PANTHER" id="PTHR33418">
    <property type="entry name" value="HELICASE-ASSOCIATED"/>
    <property type="match status" value="1"/>
</dbReference>
<reference evidence="2" key="1">
    <citation type="journal article" date="2020" name="Nature">
        <title>Giant virus diversity and host interactions through global metagenomics.</title>
        <authorList>
            <person name="Schulz F."/>
            <person name="Roux S."/>
            <person name="Paez-Espino D."/>
            <person name="Jungbluth S."/>
            <person name="Walsh D.A."/>
            <person name="Denef V.J."/>
            <person name="McMahon K.D."/>
            <person name="Konstantinidis K.T."/>
            <person name="Eloe-Fadrosh E.A."/>
            <person name="Kyrpides N.C."/>
            <person name="Woyke T."/>
        </authorList>
    </citation>
    <scope>NUCLEOTIDE SEQUENCE</scope>
    <source>
        <strain evidence="2">GVMAG-S-1062768-28</strain>
    </source>
</reference>
<dbReference type="SUPFAM" id="SSF52540">
    <property type="entry name" value="P-loop containing nucleoside triphosphate hydrolases"/>
    <property type="match status" value="1"/>
</dbReference>
<dbReference type="Pfam" id="PF03457">
    <property type="entry name" value="HA"/>
    <property type="match status" value="3"/>
</dbReference>
<organism evidence="2">
    <name type="scientific">viral metagenome</name>
    <dbReference type="NCBI Taxonomy" id="1070528"/>
    <lineage>
        <taxon>unclassified sequences</taxon>
        <taxon>metagenomes</taxon>
        <taxon>organismal metagenomes</taxon>
    </lineage>
</organism>
<evidence type="ECO:0000259" key="1">
    <source>
        <dbReference type="PROSITE" id="PS51192"/>
    </source>
</evidence>
<sequence>MSKKCGQCHKNLPEDEFERNLSSCINCVKKYLRQGNNFWVQYPTVAEQVDEEFRQEHPKLTLVSKVDIPIACPHCEELFEMSPSELLETGFCPLCGKYVIPLNAEKMQQICKEKISASDNYDEYCDSLQSFKPHEKGFIQECFAYLYFIIHANLFNISQYLSYSFDKIPKSLGLPKRDMGTDAVIIHNDETISLVQVKWRSKDTKHNRDALGGMCIDRCSIPDDKFKHLYLFTNVTNVKNLPQGSKFRYISYSDLVNMNWQFFKSQVASIWNKKQKDVVILPKLKYRKWQKEKKTEVEEELEVKDACTVVAPPGAGKTLLVYSLIDNYPSVLIIVPSLQLLSQWYYNFAIRNKTANYLLVASDHDDDINDVIYTLTTRQDMIQDYLDNMVDGQLIVICTYQSLERVAACDFTFNITFADEAHLTTGKGIFSLVTETTFPSEKKIFLTATPKIFKGGLKEVVVSMDNEEIYGKQFVYPCRQAITDKILCDYKVILGACENIEEGFPERHQLYAKFLCVCIKKYGLKRILVASNSHKSSREFYNVFKALFTDKTYELKLMKPNSTSAEKNEVLARIHKGPIIIFNVRIFNLGTDMPSLDSVMFNGDKNSKTDIIQTAFRCLRTCPDKDLGYILIPAFFGEDLKVDVGDFPSVRNCLAALGEQDSAIFDEVVLRVKNAKNDVRKANSDNRIEFVGIEDEEVEINMEDIETRMFDSMGNISQVSWMVYYEEVRQYDNRRLPLEIYKWCTAQRQSYKNGTLVDDRIKKLEIIKGWLWNPRDEQWEIHCEELEIYIADNGHLPPQSQGELGAWCNTQRQKYKNGKLSTNQISKLEKIDFWSWNPRDYDEQWEIKYKNFKKYVVVNKRLPTSKSSELCGWKDLQRQNYKNGKLSPDQIMKMEKIDGWSWDPYDERWQIKYKELEKYVADNGRLPTGNWWCDKQQHSYKKGNLSSDRIKKLEKINGWSWNPGDYDEQWKIKYKNLKKYVVDNKRLPTQSQLEGRWCNTQRQNYKNGKLSTKQITELEKINGWYWSKK</sequence>
<protein>
    <recommendedName>
        <fullName evidence="1">Helicase ATP-binding domain-containing protein</fullName>
    </recommendedName>
</protein>
<dbReference type="InterPro" id="IPR014001">
    <property type="entry name" value="Helicase_ATP-bd"/>
</dbReference>
<dbReference type="InterPro" id="IPR006935">
    <property type="entry name" value="Helicase/UvrB_N"/>
</dbReference>
<dbReference type="GO" id="GO:0005524">
    <property type="term" value="F:ATP binding"/>
    <property type="evidence" value="ECO:0007669"/>
    <property type="project" value="InterPro"/>
</dbReference>
<dbReference type="PROSITE" id="PS51192">
    <property type="entry name" value="HELICASE_ATP_BIND_1"/>
    <property type="match status" value="1"/>
</dbReference>
<feature type="domain" description="Helicase ATP-binding" evidence="1">
    <location>
        <begin position="298"/>
        <end position="468"/>
    </location>
</feature>
<evidence type="ECO:0000313" key="2">
    <source>
        <dbReference type="EMBL" id="QHU08133.1"/>
    </source>
</evidence>
<proteinExistence type="predicted"/>
<dbReference type="EMBL" id="MN740694">
    <property type="protein sequence ID" value="QHU08133.1"/>
    <property type="molecule type" value="Genomic_DNA"/>
</dbReference>
<dbReference type="AlphaFoldDB" id="A0A6C0JRZ2"/>
<name>A0A6C0JRZ2_9ZZZZ</name>
<dbReference type="InterPro" id="IPR027417">
    <property type="entry name" value="P-loop_NTPase"/>
</dbReference>
<dbReference type="PANTHER" id="PTHR33418:SF1">
    <property type="entry name" value="HELICASE-ASSOCIATED DOMAIN-CONTAINING PROTEIN"/>
    <property type="match status" value="1"/>
</dbReference>
<dbReference type="Pfam" id="PF04851">
    <property type="entry name" value="ResIII"/>
    <property type="match status" value="1"/>
</dbReference>